<dbReference type="InterPro" id="IPR002035">
    <property type="entry name" value="VWF_A"/>
</dbReference>
<feature type="signal peptide" evidence="2">
    <location>
        <begin position="1"/>
        <end position="36"/>
    </location>
</feature>
<accession>A0A1B2DSC0</accession>
<feature type="domain" description="VWFA" evidence="3">
    <location>
        <begin position="44"/>
        <end position="229"/>
    </location>
</feature>
<sequence length="597" mass="65056">MWRRSQKMIQIYRYLTMLFLITLLPLAGFAPAPAHAAAQSSQIDAVLVLDVSQSMSTSDPGGIGNEAMKMFIDMLSEKGDQVGIVSYTDQIQREKALLEISSDADKTNLKQFIDQLKRGAYTDIAVGVKEAVQILNDGADPDHEPLIIVLADGNNDFNSKSGRTQADSDADMAAALKEATSKGYPVYTIGLNADGKLNKAALESVSQQTGGKSFSTNTAADLPQILSEIFASHLQLNVVPVDSFTADGNFQDVKITVPNSNVLEANISIMSSKQVEARLIDPSGNKIAIPSDQVLLSTSKTYSLMKLLKPEEGDWTLQVKGADRDKIDINLIFNYDLALEMDKLPSSSYSKGDSIPINAYLVSGGNKLSDQEQYRNMKAVLYVNDLDTGTTEEVQLNNAGDHFEGTYKVADKHDYELKVRAEEASFYRETAVVKISAKGGASAGTGTGTAAESDKPFPLIPVIIGALVLIALLAAAFFIMRYLKQARRGFVGQMVIEIRDENTGDKTFPQYKKLNAFRGKFSLHQLLQLAPELKETEKLIFVPGNSDRLVLRNGTPCTVEKSGRAVDASGGLEVKSGERLTIPLQQIDKTIFIEYIV</sequence>
<dbReference type="SMART" id="SM00327">
    <property type="entry name" value="VWA"/>
    <property type="match status" value="1"/>
</dbReference>
<keyword evidence="1" id="KW-0812">Transmembrane</keyword>
<dbReference type="InterPro" id="IPR051266">
    <property type="entry name" value="CLCR"/>
</dbReference>
<protein>
    <recommendedName>
        <fullName evidence="3">VWFA domain-containing protein</fullName>
    </recommendedName>
</protein>
<feature type="chain" id="PRO_5008535378" description="VWFA domain-containing protein" evidence="2">
    <location>
        <begin position="37"/>
        <end position="597"/>
    </location>
</feature>
<dbReference type="AlphaFoldDB" id="A0A1B2DSC0"/>
<proteinExistence type="predicted"/>
<keyword evidence="2" id="KW-0732">Signal</keyword>
<keyword evidence="1" id="KW-0472">Membrane</keyword>
<evidence type="ECO:0000313" key="4">
    <source>
        <dbReference type="EMBL" id="ANY70612.1"/>
    </source>
</evidence>
<evidence type="ECO:0000256" key="1">
    <source>
        <dbReference type="SAM" id="Phobius"/>
    </source>
</evidence>
<dbReference type="CDD" id="cd00198">
    <property type="entry name" value="vWFA"/>
    <property type="match status" value="1"/>
</dbReference>
<organism evidence="4">
    <name type="scientific">Paenibacillus sp. BIHB 4019</name>
    <dbReference type="NCBI Taxonomy" id="1870819"/>
    <lineage>
        <taxon>Bacteria</taxon>
        <taxon>Bacillati</taxon>
        <taxon>Bacillota</taxon>
        <taxon>Bacilli</taxon>
        <taxon>Bacillales</taxon>
        <taxon>Paenibacillaceae</taxon>
        <taxon>Paenibacillus</taxon>
    </lineage>
</organism>
<dbReference type="InterPro" id="IPR036465">
    <property type="entry name" value="vWFA_dom_sf"/>
</dbReference>
<dbReference type="EMBL" id="CP016808">
    <property type="protein sequence ID" value="ANY70612.1"/>
    <property type="molecule type" value="Genomic_DNA"/>
</dbReference>
<feature type="transmembrane region" description="Helical" evidence="1">
    <location>
        <begin position="459"/>
        <end position="480"/>
    </location>
</feature>
<dbReference type="Gene3D" id="3.40.50.410">
    <property type="entry name" value="von Willebrand factor, type A domain"/>
    <property type="match status" value="1"/>
</dbReference>
<dbReference type="Pfam" id="PF00092">
    <property type="entry name" value="VWA"/>
    <property type="match status" value="1"/>
</dbReference>
<evidence type="ECO:0000256" key="2">
    <source>
        <dbReference type="SAM" id="SignalP"/>
    </source>
</evidence>
<gene>
    <name evidence="4" type="ORF">BBD42_06610</name>
</gene>
<name>A0A1B2DSC0_9BACL</name>
<dbReference type="PROSITE" id="PS50234">
    <property type="entry name" value="VWFA"/>
    <property type="match status" value="1"/>
</dbReference>
<reference evidence="4" key="1">
    <citation type="submission" date="2016-08" db="EMBL/GenBank/DDBJ databases">
        <title>Complete Genome Seqeunce of Paenibacillus sp. BIHB 4019 from tea rhizoplane.</title>
        <authorList>
            <person name="Thakur R."/>
            <person name="Swarnkar M.K."/>
            <person name="Gulati A."/>
        </authorList>
    </citation>
    <scope>NUCLEOTIDE SEQUENCE [LARGE SCALE GENOMIC DNA]</scope>
    <source>
        <strain evidence="4">BIHB4019</strain>
    </source>
</reference>
<dbReference type="PANTHER" id="PTHR10579">
    <property type="entry name" value="CALCIUM-ACTIVATED CHLORIDE CHANNEL REGULATOR"/>
    <property type="match status" value="1"/>
</dbReference>
<keyword evidence="1" id="KW-1133">Transmembrane helix</keyword>
<dbReference type="PANTHER" id="PTHR10579:SF43">
    <property type="entry name" value="ZINC FINGER (C3HC4-TYPE RING FINGER) FAMILY PROTEIN"/>
    <property type="match status" value="1"/>
</dbReference>
<evidence type="ECO:0000259" key="3">
    <source>
        <dbReference type="PROSITE" id="PS50234"/>
    </source>
</evidence>
<dbReference type="SUPFAM" id="SSF53300">
    <property type="entry name" value="vWA-like"/>
    <property type="match status" value="1"/>
</dbReference>